<keyword evidence="4" id="KW-1185">Reference proteome</keyword>
<evidence type="ECO:0000256" key="1">
    <source>
        <dbReference type="ARBA" id="ARBA00022729"/>
    </source>
</evidence>
<dbReference type="Proteomes" id="UP000006304">
    <property type="component" value="Chromosome"/>
</dbReference>
<evidence type="ECO:0000313" key="3">
    <source>
        <dbReference type="EMBL" id="AFU06151.1"/>
    </source>
</evidence>
<dbReference type="SUPFAM" id="SSF56959">
    <property type="entry name" value="Leukocidin-like"/>
    <property type="match status" value="2"/>
</dbReference>
<feature type="chain" id="PRO_5003831210" description="Porin MspA" evidence="2">
    <location>
        <begin position="37"/>
        <end position="257"/>
    </location>
</feature>
<dbReference type="Gene3D" id="2.60.40.1650">
    <property type="entry name" value="Porin MspA (Ig-like beta-sandwich domain)"/>
    <property type="match status" value="2"/>
</dbReference>
<dbReference type="InterPro" id="IPR036435">
    <property type="entry name" value="Leukocidin/porin_MspA_sf"/>
</dbReference>
<dbReference type="KEGG" id="nbr:O3I_041030"/>
<protein>
    <recommendedName>
        <fullName evidence="5">Porin MspA</fullName>
    </recommendedName>
</protein>
<feature type="signal peptide" evidence="2">
    <location>
        <begin position="1"/>
        <end position="36"/>
    </location>
</feature>
<reference evidence="3 4" key="1">
    <citation type="journal article" date="2012" name="J. Bacteriol.">
        <title>Complete genome sequence of Nocardia brasiliensis HUJEG-1.</title>
        <authorList>
            <person name="Vera-Cabrera L."/>
            <person name="Ortiz-Lopez R."/>
            <person name="Elizondo-Gonzalez R."/>
            <person name="Perez-Maya A.A."/>
            <person name="Ocampo-Candiani J."/>
        </authorList>
    </citation>
    <scope>NUCLEOTIDE SEQUENCE [LARGE SCALE GENOMIC DNA]</scope>
    <source>
        <strain evidence="4">ATCC 700358</strain>
    </source>
</reference>
<dbReference type="HOGENOM" id="CLU_962918_0_0_11"/>
<dbReference type="AlphaFoldDB" id="K0FEI3"/>
<sequence length="257" mass="26441">MVISLKNLRKLPAPVALAVGLLVSTLLLNTAAPASAQFVDPATLNIRIGHQEVKPTLDGFAMMTTEANTNARVIPPLDGSPFSREAFLSGIGIGQIDGPPDAHVASAVMEVGYEVGYPMSFAPNGITVTLNSPSVSVSGAVRPELSAGVTPQINIAPTPGAQIEFPLGAKLGAELGAQATILPSQQLSFQVGHGGITEVSLAKFTLTQPFAYADLSNTHLTVTGALGPVTIRTFVKFTLITGAGQASDAVYSDPISL</sequence>
<name>K0FEI3_NOCB7</name>
<evidence type="ECO:0008006" key="5">
    <source>
        <dbReference type="Google" id="ProtNLM"/>
    </source>
</evidence>
<keyword evidence="1 2" id="KW-0732">Signal</keyword>
<evidence type="ECO:0000313" key="4">
    <source>
        <dbReference type="Proteomes" id="UP000006304"/>
    </source>
</evidence>
<organism evidence="3 4">
    <name type="scientific">Nocardia brasiliensis (strain ATCC 700358 / HUJEG-1)</name>
    <dbReference type="NCBI Taxonomy" id="1133849"/>
    <lineage>
        <taxon>Bacteria</taxon>
        <taxon>Bacillati</taxon>
        <taxon>Actinomycetota</taxon>
        <taxon>Actinomycetes</taxon>
        <taxon>Mycobacteriales</taxon>
        <taxon>Nocardiaceae</taxon>
        <taxon>Nocardia</taxon>
    </lineage>
</organism>
<dbReference type="Pfam" id="PF09203">
    <property type="entry name" value="MspA"/>
    <property type="match status" value="1"/>
</dbReference>
<dbReference type="EMBL" id="CP003876">
    <property type="protein sequence ID" value="AFU06151.1"/>
    <property type="molecule type" value="Genomic_DNA"/>
</dbReference>
<dbReference type="eggNOG" id="ENOG5031PD2">
    <property type="taxonomic scope" value="Bacteria"/>
</dbReference>
<dbReference type="InterPro" id="IPR015286">
    <property type="entry name" value="Porin_fam_mycobact-type"/>
</dbReference>
<gene>
    <name evidence="3" type="ORF">O3I_041030</name>
</gene>
<evidence type="ECO:0000256" key="2">
    <source>
        <dbReference type="SAM" id="SignalP"/>
    </source>
</evidence>
<proteinExistence type="predicted"/>
<dbReference type="STRING" id="1133849.O3I_041030"/>
<accession>K0FEI3</accession>